<evidence type="ECO:0000256" key="1">
    <source>
        <dbReference type="SAM" id="MobiDB-lite"/>
    </source>
</evidence>
<dbReference type="Proteomes" id="UP001529510">
    <property type="component" value="Unassembled WGS sequence"/>
</dbReference>
<accession>A0ABD0N4G7</accession>
<evidence type="ECO:0000313" key="2">
    <source>
        <dbReference type="EMBL" id="KAL0157028.1"/>
    </source>
</evidence>
<feature type="non-terminal residue" evidence="2">
    <location>
        <position position="115"/>
    </location>
</feature>
<dbReference type="PANTHER" id="PTHR16484">
    <property type="entry name" value="PARTITIONING DEFECTIVE 3 RELATED"/>
    <property type="match status" value="1"/>
</dbReference>
<feature type="region of interest" description="Disordered" evidence="1">
    <location>
        <begin position="43"/>
        <end position="101"/>
    </location>
</feature>
<name>A0ABD0N4G7_CIRMR</name>
<keyword evidence="3" id="KW-1185">Reference proteome</keyword>
<comment type="caution">
    <text evidence="2">The sequence shown here is derived from an EMBL/GenBank/DDBJ whole genome shotgun (WGS) entry which is preliminary data.</text>
</comment>
<dbReference type="AlphaFoldDB" id="A0ABD0N4G7"/>
<gene>
    <name evidence="2" type="ORF">M9458_048274</name>
</gene>
<dbReference type="InterPro" id="IPR052213">
    <property type="entry name" value="PAR3"/>
</dbReference>
<dbReference type="EMBL" id="JAMKFB020000024">
    <property type="protein sequence ID" value="KAL0157028.1"/>
    <property type="molecule type" value="Genomic_DNA"/>
</dbReference>
<sequence>MFSPLRAQNLFRQAMRTPLILFHVVPAVKKAQYELLSQNELGLQAAPGPGDRDNYSPRRMSKADSTLGYPTLPHIANSSNKSLSGTIHPSRPTSAASSMGYSKKIGRRFSVQLRK</sequence>
<proteinExistence type="predicted"/>
<dbReference type="PANTHER" id="PTHR16484:SF10">
    <property type="entry name" value="PARTITIONING DEFECTIVE 3 HOMOLOG"/>
    <property type="match status" value="1"/>
</dbReference>
<organism evidence="2 3">
    <name type="scientific">Cirrhinus mrigala</name>
    <name type="common">Mrigala</name>
    <dbReference type="NCBI Taxonomy" id="683832"/>
    <lineage>
        <taxon>Eukaryota</taxon>
        <taxon>Metazoa</taxon>
        <taxon>Chordata</taxon>
        <taxon>Craniata</taxon>
        <taxon>Vertebrata</taxon>
        <taxon>Euteleostomi</taxon>
        <taxon>Actinopterygii</taxon>
        <taxon>Neopterygii</taxon>
        <taxon>Teleostei</taxon>
        <taxon>Ostariophysi</taxon>
        <taxon>Cypriniformes</taxon>
        <taxon>Cyprinidae</taxon>
        <taxon>Labeoninae</taxon>
        <taxon>Labeonini</taxon>
        <taxon>Cirrhinus</taxon>
    </lineage>
</organism>
<protein>
    <submittedName>
        <fullName evidence="2">Uncharacterized protein</fullName>
    </submittedName>
</protein>
<evidence type="ECO:0000313" key="3">
    <source>
        <dbReference type="Proteomes" id="UP001529510"/>
    </source>
</evidence>
<reference evidence="2 3" key="1">
    <citation type="submission" date="2024-05" db="EMBL/GenBank/DDBJ databases">
        <title>Genome sequencing and assembly of Indian major carp, Cirrhinus mrigala (Hamilton, 1822).</title>
        <authorList>
            <person name="Mohindra V."/>
            <person name="Chowdhury L.M."/>
            <person name="Lal K."/>
            <person name="Jena J.K."/>
        </authorList>
    </citation>
    <scope>NUCLEOTIDE SEQUENCE [LARGE SCALE GENOMIC DNA]</scope>
    <source>
        <strain evidence="2">CM1030</strain>
        <tissue evidence="2">Blood</tissue>
    </source>
</reference>
<feature type="compositionally biased region" description="Polar residues" evidence="1">
    <location>
        <begin position="76"/>
        <end position="100"/>
    </location>
</feature>